<reference evidence="3" key="2">
    <citation type="journal article" date="2009" name="Nature">
        <title>Genome sequence and analysis of the Irish potato famine pathogen Phytophthora infestans.</title>
        <authorList>
            <consortium name="The Broad Institute Genome Sequencing Platform"/>
            <person name="Haas B.J."/>
            <person name="Kamoun S."/>
            <person name="Zody M.C."/>
            <person name="Jiang R.H."/>
            <person name="Handsaker R.E."/>
            <person name="Cano L.M."/>
            <person name="Grabherr M."/>
            <person name="Kodira C.D."/>
            <person name="Raffaele S."/>
            <person name="Torto-Alalibo T."/>
            <person name="Bozkurt T.O."/>
            <person name="Ah-Fong A.M."/>
            <person name="Alvarado L."/>
            <person name="Anderson V.L."/>
            <person name="Armstrong M.R."/>
            <person name="Avrova A."/>
            <person name="Baxter L."/>
            <person name="Beynon J."/>
            <person name="Boevink P.C."/>
            <person name="Bollmann S.R."/>
            <person name="Bos J.I."/>
            <person name="Bulone V."/>
            <person name="Cai G."/>
            <person name="Cakir C."/>
            <person name="Carrington J.C."/>
            <person name="Chawner M."/>
            <person name="Conti L."/>
            <person name="Costanzo S."/>
            <person name="Ewan R."/>
            <person name="Fahlgren N."/>
            <person name="Fischbach M.A."/>
            <person name="Fugelstad J."/>
            <person name="Gilroy E.M."/>
            <person name="Gnerre S."/>
            <person name="Green P.J."/>
            <person name="Grenville-Briggs L.J."/>
            <person name="Griffith J."/>
            <person name="Grunwald N.J."/>
            <person name="Horn K."/>
            <person name="Horner N.R."/>
            <person name="Hu C.H."/>
            <person name="Huitema E."/>
            <person name="Jeong D.H."/>
            <person name="Jones A.M."/>
            <person name="Jones J.D."/>
            <person name="Jones R.W."/>
            <person name="Karlsson E.K."/>
            <person name="Kunjeti S.G."/>
            <person name="Lamour K."/>
            <person name="Liu Z."/>
            <person name="Ma L."/>
            <person name="Maclean D."/>
            <person name="Chibucos M.C."/>
            <person name="McDonald H."/>
            <person name="McWalters J."/>
            <person name="Meijer H.J."/>
            <person name="Morgan W."/>
            <person name="Morris P.F."/>
            <person name="Munro C.A."/>
            <person name="O'Neill K."/>
            <person name="Ospina-Giraldo M."/>
            <person name="Pinzon A."/>
            <person name="Pritchard L."/>
            <person name="Ramsahoye B."/>
            <person name="Ren Q."/>
            <person name="Restrepo S."/>
            <person name="Roy S."/>
            <person name="Sadanandom A."/>
            <person name="Savidor A."/>
            <person name="Schornack S."/>
            <person name="Schwartz D.C."/>
            <person name="Schumann U.D."/>
            <person name="Schwessinger B."/>
            <person name="Seyer L."/>
            <person name="Sharpe T."/>
            <person name="Silvar C."/>
            <person name="Song J."/>
            <person name="Studholme D.J."/>
            <person name="Sykes S."/>
            <person name="Thines M."/>
            <person name="van de Vondervoort P.J."/>
            <person name="Phuntumart V."/>
            <person name="Wawra S."/>
            <person name="Weide R."/>
            <person name="Win J."/>
            <person name="Young C."/>
            <person name="Zhou S."/>
            <person name="Fry W."/>
            <person name="Meyers B.C."/>
            <person name="van West P."/>
            <person name="Ristaino J."/>
            <person name="Govers F."/>
            <person name="Birch P.R."/>
            <person name="Whisson S.C."/>
            <person name="Judelson H.S."/>
            <person name="Nusbaum C."/>
        </authorList>
    </citation>
    <scope>NUCLEOTIDE SEQUENCE [LARGE SCALE GENOMIC DNA]</scope>
    <source>
        <strain evidence="3">T30-4</strain>
    </source>
</reference>
<dbReference type="VEuPathDB" id="FungiDB:PITG_18640"/>
<dbReference type="AlphaFoldDB" id="D0NYK0"/>
<dbReference type="OMA" id="ERIWNCD"/>
<gene>
    <name evidence="2" type="ORF">PITG_18640</name>
    <name evidence="1" type="ORF">PITG_21810</name>
</gene>
<dbReference type="KEGG" id="pif:PITG_21810"/>
<dbReference type="EMBL" id="DS028188">
    <property type="protein sequence ID" value="EEY68620.1"/>
    <property type="molecule type" value="Genomic_DNA"/>
</dbReference>
<proteinExistence type="predicted"/>
<name>D0NYK0_PHYIT</name>
<sequence length="103" mass="11788">MESEQTRLLHDDFPNDKYISRWIAAHPKISRRKSQLLDAKRAVSSTSDAVMRYFSNLQEELKKLDILDKPERIWNCDETGICPQGCGGERVICPKGLRANIQG</sequence>
<dbReference type="RefSeq" id="XP_002997550.1">
    <property type="nucleotide sequence ID" value="XM_002997504.1"/>
</dbReference>
<dbReference type="Proteomes" id="UP000006643">
    <property type="component" value="Unassembled WGS sequence"/>
</dbReference>
<accession>D0NYK0</accession>
<dbReference type="VEuPathDB" id="FungiDB:PITG_21810"/>
<dbReference type="HOGENOM" id="CLU_2269091_0_0_1"/>
<evidence type="ECO:0000313" key="1">
    <source>
        <dbReference type="EMBL" id="EEY66806.1"/>
    </source>
</evidence>
<dbReference type="OrthoDB" id="89444at2759"/>
<dbReference type="GeneID" id="9466374"/>
<protein>
    <submittedName>
        <fullName evidence="2">Uncharacterized protein</fullName>
    </submittedName>
</protein>
<dbReference type="InParanoid" id="D0NYK0"/>
<keyword evidence="3" id="KW-1185">Reference proteome</keyword>
<organism evidence="2 3">
    <name type="scientific">Phytophthora infestans (strain T30-4)</name>
    <name type="common">Potato late blight agent</name>
    <dbReference type="NCBI Taxonomy" id="403677"/>
    <lineage>
        <taxon>Eukaryota</taxon>
        <taxon>Sar</taxon>
        <taxon>Stramenopiles</taxon>
        <taxon>Oomycota</taxon>
        <taxon>Peronosporomycetes</taxon>
        <taxon>Peronosporales</taxon>
        <taxon>Peronosporaceae</taxon>
        <taxon>Phytophthora</taxon>
    </lineage>
</organism>
<dbReference type="EMBL" id="DS028651">
    <property type="protein sequence ID" value="EEY66806.1"/>
    <property type="molecule type" value="Genomic_DNA"/>
</dbReference>
<dbReference type="GeneID" id="9477771"/>
<evidence type="ECO:0000313" key="2">
    <source>
        <dbReference type="EMBL" id="EEY68620.1"/>
    </source>
</evidence>
<dbReference type="RefSeq" id="XP_002894785.1">
    <property type="nucleotide sequence ID" value="XM_002894739.1"/>
</dbReference>
<dbReference type="KEGG" id="pif:PITG_18640"/>
<reference evidence="2" key="1">
    <citation type="submission" date="2006-10" db="EMBL/GenBank/DDBJ databases">
        <title>Annotation of Phytophthora infestans T30-4.</title>
        <authorList>
            <consortium name="The Broad Institute Genome Sequencing Platform"/>
            <person name="Nusbaum C."/>
            <person name="Haas B."/>
            <person name="Kamoun S."/>
            <person name="Fry W."/>
            <person name="Judelson H."/>
            <person name="Ristaino J."/>
            <person name="Govers F."/>
            <person name="Whisson S."/>
            <person name="Birch P."/>
            <person name="Birren B."/>
            <person name="Lander E."/>
            <person name="Galagan J."/>
            <person name="Zody M."/>
            <person name="Devon K."/>
            <person name="O'Neil K."/>
            <person name="Zembek L."/>
            <person name="Anderson S."/>
            <person name="Jaffe D."/>
            <person name="Butler J."/>
            <person name="Alvarez P."/>
            <person name="Gnerre S."/>
            <person name="Grabherr M."/>
            <person name="Mauceli E."/>
            <person name="Brockman W."/>
            <person name="Young S."/>
            <person name="LaButti K."/>
            <person name="Sykes S."/>
            <person name="DeCaprio D."/>
            <person name="Crawford M."/>
            <person name="Koehrsen M."/>
            <person name="Engels R."/>
            <person name="Montgomery P."/>
            <person name="Pearson M."/>
            <person name="Howarth C."/>
            <person name="Larson L."/>
            <person name="White J."/>
            <person name="O'Leary S."/>
            <person name="Kodira C."/>
            <person name="Zeng Q."/>
            <person name="Yandava C."/>
            <person name="Alvarado L."/>
        </authorList>
    </citation>
    <scope>NUCLEOTIDE SEQUENCE</scope>
    <source>
        <strain evidence="2">T30-4</strain>
    </source>
</reference>
<evidence type="ECO:0000313" key="3">
    <source>
        <dbReference type="Proteomes" id="UP000006643"/>
    </source>
</evidence>